<feature type="compositionally biased region" description="Basic and acidic residues" evidence="1">
    <location>
        <begin position="19"/>
        <end position="30"/>
    </location>
</feature>
<dbReference type="EMBL" id="QMDV01000002">
    <property type="protein sequence ID" value="RAU83426.1"/>
    <property type="molecule type" value="Genomic_DNA"/>
</dbReference>
<feature type="compositionally biased region" description="Polar residues" evidence="1">
    <location>
        <begin position="37"/>
        <end position="47"/>
    </location>
</feature>
<gene>
    <name evidence="2" type="ORF">DP923_09510</name>
</gene>
<keyword evidence="3" id="KW-1185">Reference proteome</keyword>
<feature type="compositionally biased region" description="Basic and acidic residues" evidence="1">
    <location>
        <begin position="1"/>
        <end position="10"/>
    </location>
</feature>
<evidence type="ECO:0000256" key="1">
    <source>
        <dbReference type="SAM" id="MobiDB-lite"/>
    </source>
</evidence>
<reference evidence="2 3" key="1">
    <citation type="submission" date="2018-06" db="EMBL/GenBank/DDBJ databases">
        <authorList>
            <person name="Liu Z.-W."/>
        </authorList>
    </citation>
    <scope>NUCLEOTIDE SEQUENCE [LARGE SCALE GENOMIC DNA]</scope>
    <source>
        <strain evidence="2 3">2b14</strain>
    </source>
</reference>
<sequence>MIEPENKLDQNTKLTPAQENEKAIQEKLQDAGEMQQEKNYTQTTPEQGSDVPPQEQTVGIP</sequence>
<accession>A0A364RGW1</accession>
<protein>
    <submittedName>
        <fullName evidence="2">Uncharacterized protein</fullName>
    </submittedName>
</protein>
<dbReference type="Proteomes" id="UP000251692">
    <property type="component" value="Unassembled WGS sequence"/>
</dbReference>
<name>A0A364RGW1_9BACT</name>
<evidence type="ECO:0000313" key="3">
    <source>
        <dbReference type="Proteomes" id="UP000251692"/>
    </source>
</evidence>
<dbReference type="AlphaFoldDB" id="A0A364RGW1"/>
<evidence type="ECO:0000313" key="2">
    <source>
        <dbReference type="EMBL" id="RAU83426.1"/>
    </source>
</evidence>
<feature type="region of interest" description="Disordered" evidence="1">
    <location>
        <begin position="1"/>
        <end position="61"/>
    </location>
</feature>
<comment type="caution">
    <text evidence="2">The sequence shown here is derived from an EMBL/GenBank/DDBJ whole genome shotgun (WGS) entry which is preliminary data.</text>
</comment>
<organism evidence="2 3">
    <name type="scientific">Pontibacter arcticus</name>
    <dbReference type="NCBI Taxonomy" id="2080288"/>
    <lineage>
        <taxon>Bacteria</taxon>
        <taxon>Pseudomonadati</taxon>
        <taxon>Bacteroidota</taxon>
        <taxon>Cytophagia</taxon>
        <taxon>Cytophagales</taxon>
        <taxon>Hymenobacteraceae</taxon>
        <taxon>Pontibacter</taxon>
    </lineage>
</organism>
<dbReference type="RefSeq" id="WP_112305575.1">
    <property type="nucleotide sequence ID" value="NZ_QMDV01000002.1"/>
</dbReference>
<proteinExistence type="predicted"/>
<reference evidence="2 3" key="2">
    <citation type="submission" date="2018-07" db="EMBL/GenBank/DDBJ databases">
        <title>Pontibacter sp. 2b14 genomic sequence and assembly.</title>
        <authorList>
            <person name="Du Z.-J."/>
        </authorList>
    </citation>
    <scope>NUCLEOTIDE SEQUENCE [LARGE SCALE GENOMIC DNA]</scope>
    <source>
        <strain evidence="2 3">2b14</strain>
    </source>
</reference>